<dbReference type="InterPro" id="IPR008979">
    <property type="entry name" value="Galactose-bd-like_sf"/>
</dbReference>
<evidence type="ECO:0000256" key="1">
    <source>
        <dbReference type="ARBA" id="ARBA00007806"/>
    </source>
</evidence>
<dbReference type="SUPFAM" id="SSF51445">
    <property type="entry name" value="(Trans)glycosidases"/>
    <property type="match status" value="1"/>
</dbReference>
<dbReference type="InterPro" id="IPR013780">
    <property type="entry name" value="Glyco_hydro_b"/>
</dbReference>
<dbReference type="Pfam" id="PF21365">
    <property type="entry name" value="Glyco_hydro_31_3rd"/>
    <property type="match status" value="1"/>
</dbReference>
<dbReference type="CDD" id="cd04083">
    <property type="entry name" value="CBM35_Lmo2446-like"/>
    <property type="match status" value="2"/>
</dbReference>
<dbReference type="Gene3D" id="3.20.20.80">
    <property type="entry name" value="Glycosidases"/>
    <property type="match status" value="1"/>
</dbReference>
<dbReference type="InterPro" id="IPR017853">
    <property type="entry name" value="GH"/>
</dbReference>
<dbReference type="InterPro" id="IPR011013">
    <property type="entry name" value="Gal_mutarotase_sf_dom"/>
</dbReference>
<dbReference type="SUPFAM" id="SSF74650">
    <property type="entry name" value="Galactose mutarotase-like"/>
    <property type="match status" value="1"/>
</dbReference>
<feature type="signal peptide" evidence="2">
    <location>
        <begin position="1"/>
        <end position="35"/>
    </location>
</feature>
<dbReference type="SUPFAM" id="SSF51011">
    <property type="entry name" value="Glycosyl hydrolase domain"/>
    <property type="match status" value="1"/>
</dbReference>
<dbReference type="Gene3D" id="2.60.40.1760">
    <property type="entry name" value="glycosyl hydrolase (family 31)"/>
    <property type="match status" value="1"/>
</dbReference>
<dbReference type="Pfam" id="PF16990">
    <property type="entry name" value="CBM_35"/>
    <property type="match status" value="2"/>
</dbReference>
<evidence type="ECO:0000313" key="4">
    <source>
        <dbReference type="EMBL" id="MEK8131381.1"/>
    </source>
</evidence>
<comment type="similarity">
    <text evidence="1">Belongs to the glycosyl hydrolase 31 family.</text>
</comment>
<reference evidence="4 5" key="1">
    <citation type="submission" date="2024-04" db="EMBL/GenBank/DDBJ databases">
        <title>draft genome sequnece of Paenibacillus filicis.</title>
        <authorList>
            <person name="Kim D.-U."/>
        </authorList>
    </citation>
    <scope>NUCLEOTIDE SEQUENCE [LARGE SCALE GENOMIC DNA]</scope>
    <source>
        <strain evidence="4 5">KACC14197</strain>
    </source>
</reference>
<dbReference type="SUPFAM" id="SSF49785">
    <property type="entry name" value="Galactose-binding domain-like"/>
    <property type="match status" value="2"/>
</dbReference>
<dbReference type="EMBL" id="JBBPCC010000020">
    <property type="protein sequence ID" value="MEK8131381.1"/>
    <property type="molecule type" value="Genomic_DNA"/>
</dbReference>
<gene>
    <name evidence="4" type="ORF">WMW72_26070</name>
</gene>
<dbReference type="InterPro" id="IPR000322">
    <property type="entry name" value="Glyco_hydro_31_TIM"/>
</dbReference>
<sequence length="1290" mass="139309">MKGGNDMGLWKKRITRILSVLAAFALIGSTLPSLSAPPAQAYVSALGNLISSAVTGDTLTLTIDNGAEPNDDILVLQAVQNGILKVDYRPNGVAPSADTPMIDPNKTWPVVGAAINTTSNPMTITTPAMKVEITKNPVRLTVKKPDGTTLLWEPPSGGVFSDGVRFLHGSGDNMYGIRSFNAFDSGGDLLRNNSTQAARAGDQGNSGGPLIWSTAGYGVLVDSDGGYPFTDEATGKLEFYYGGTPSEGRRYTKQNVNYYIMLGTPKELMSSVGEITGKPPMLPKWSLGFMNFEWDLNEAELKSHVDTYRAKNMPIDGYAIDFDWKKYGENNYGEFAWNTANFPSAATTSLKSQMDAKGIKMIGITKPRIATKDFSNNPTVQGTDAANGGYFYPGHNEYKDYFIPVFVRSIDPYNPAARSWFWNHSKDAFDKGIVGWWNDETDTVSSGGASYLFGNFTTGHMSQALYEGQRAYTSNAQRVWQTARTFYPGAQRYATTLWSGDIGIQYYKGERINWAAGMQEQRAVMLSSINNGQVKWGMDTGGFNQQDGTTNNPNPDLYARWMQFSALTPVFRVHGNNHQQRQPWYYGSTAEEASKAALQLRYSLIPYLYAYERSAYENGNGLVRPLMQEYPADTNVKNYLDAWMFGDWLLAAPVVEKQQTAKEIYLPAGTWIDYNRGTVLTGGQKISYTVNPDTLTDMPLFLKKGAIIPSQKVQDYVGQAPVQTVDVDVFPHTAQSSFTYYDDDGSSYNYESGAYFKQLMTAQDSGSGTLSFTLGAKTGTYSPALQSYIVKLHGAAGATVTSNGAALASYTSLQALKAAAGEGWAKGKDIYGDVTYVKLSAGAAAAKAVAVTGNSPVSVADVQYEAEEASLSGNTTATKATVNTNHAGYTGSGFADGLSNPGAGVTFYPKVKSGGDYNISLRYANATGTAKSVSIFVNGKRVKSTSLANLPNWDTWGTQAETLPLTAGTNSVTYKFYSDAGDTGSVNLDNITVPFAPAIGKYEAESAELSGGSTVNQNHWFYSGTAFVDGLTTPGAQVKFTVNAPVAGSYQIALRYANGSGAVKTLSTYVNGTKLGQTSFTSPGGNWNVWQDNTQTVTLGAGTNTIAFKYDAGDSGSVNLDRLLLSTAAPGLPVSEQNLLDNGGFERDPSQSSNWTEWHPASQAIAYGIDSGSTMNPPESPWAGDKRAYFYAAGPYQQSIHQTVSVPVNNAKYKFEAWVLLKNTTPTTARAEIQNYGGSPVFTNISKDGIWKYISVSDIQVTNGQIDIGFYVDSPGGTTLHIDDVRVTKQ</sequence>
<evidence type="ECO:0000259" key="3">
    <source>
        <dbReference type="PROSITE" id="PS51175"/>
    </source>
</evidence>
<dbReference type="InterPro" id="IPR033403">
    <property type="entry name" value="DUF5110"/>
</dbReference>
<dbReference type="Proteomes" id="UP001469365">
    <property type="component" value="Unassembled WGS sequence"/>
</dbReference>
<dbReference type="Pfam" id="PF01055">
    <property type="entry name" value="Glyco_hydro_31_2nd"/>
    <property type="match status" value="1"/>
</dbReference>
<evidence type="ECO:0000313" key="5">
    <source>
        <dbReference type="Proteomes" id="UP001469365"/>
    </source>
</evidence>
<dbReference type="CDD" id="cd06589">
    <property type="entry name" value="GH31"/>
    <property type="match status" value="1"/>
</dbReference>
<feature type="chain" id="PRO_5045569912" evidence="2">
    <location>
        <begin position="36"/>
        <end position="1290"/>
    </location>
</feature>
<dbReference type="InterPro" id="IPR048395">
    <property type="entry name" value="Glyco_hydro_31_C"/>
</dbReference>
<dbReference type="Pfam" id="PF17137">
    <property type="entry name" value="DUF5110"/>
    <property type="match status" value="1"/>
</dbReference>
<keyword evidence="2" id="KW-0732">Signal</keyword>
<feature type="domain" description="CBM6" evidence="3">
    <location>
        <begin position="862"/>
        <end position="994"/>
    </location>
</feature>
<dbReference type="PROSITE" id="PS51175">
    <property type="entry name" value="CBM6"/>
    <property type="match status" value="2"/>
</dbReference>
<dbReference type="PANTHER" id="PTHR43863:SF2">
    <property type="entry name" value="MALTASE-GLUCOAMYLASE"/>
    <property type="match status" value="1"/>
</dbReference>
<evidence type="ECO:0000256" key="2">
    <source>
        <dbReference type="SAM" id="SignalP"/>
    </source>
</evidence>
<organism evidence="4 5">
    <name type="scientific">Paenibacillus filicis</name>
    <dbReference type="NCBI Taxonomy" id="669464"/>
    <lineage>
        <taxon>Bacteria</taxon>
        <taxon>Bacillati</taxon>
        <taxon>Bacillota</taxon>
        <taxon>Bacilli</taxon>
        <taxon>Bacillales</taxon>
        <taxon>Paenibacillaceae</taxon>
        <taxon>Paenibacillus</taxon>
    </lineage>
</organism>
<dbReference type="PANTHER" id="PTHR43863">
    <property type="entry name" value="HYDROLASE, PUTATIVE (AFU_ORTHOLOGUE AFUA_1G03140)-RELATED"/>
    <property type="match status" value="1"/>
</dbReference>
<name>A0ABU9DR99_9BACL</name>
<feature type="domain" description="CBM6" evidence="3">
    <location>
        <begin position="1000"/>
        <end position="1126"/>
    </location>
</feature>
<accession>A0ABU9DR99</accession>
<proteinExistence type="inferred from homology"/>
<dbReference type="InterPro" id="IPR005084">
    <property type="entry name" value="CBM6"/>
</dbReference>
<dbReference type="Gene3D" id="2.60.40.1180">
    <property type="entry name" value="Golgi alpha-mannosidase II"/>
    <property type="match status" value="2"/>
</dbReference>
<keyword evidence="5" id="KW-1185">Reference proteome</keyword>
<comment type="caution">
    <text evidence="4">The sequence shown here is derived from an EMBL/GenBank/DDBJ whole genome shotgun (WGS) entry which is preliminary data.</text>
</comment>
<protein>
    <submittedName>
        <fullName evidence="4">TIM-barrel domain-containing protein</fullName>
    </submittedName>
</protein>
<dbReference type="InterPro" id="IPR051816">
    <property type="entry name" value="Glycosyl_Hydrolase_31"/>
</dbReference>
<dbReference type="Gene3D" id="2.60.120.260">
    <property type="entry name" value="Galactose-binding domain-like"/>
    <property type="match status" value="3"/>
</dbReference>